<dbReference type="AlphaFoldDB" id="A0AB73LUW9"/>
<reference evidence="11 12" key="1">
    <citation type="submission" date="2017-01" db="EMBL/GenBank/DDBJ databases">
        <title>Comparative genomic analysis of Brazilian Leptospira santarosai.</title>
        <authorList>
            <person name="Moreno L.Z."/>
            <person name="Miraglia F."/>
            <person name="Kremer F.S."/>
            <person name="Eslabao M.R."/>
            <person name="Lilenbaum W."/>
            <person name="Dellagostin O.A."/>
            <person name="Moreno A.M."/>
        </authorList>
    </citation>
    <scope>NUCLEOTIDE SEQUENCE [LARGE SCALE GENOMIC DNA]</scope>
    <source>
        <strain evidence="11 12">M52/8-19</strain>
    </source>
</reference>
<keyword evidence="5" id="KW-0547">Nucleotide-binding</keyword>
<gene>
    <name evidence="11" type="ORF">BWD14_06675</name>
</gene>
<feature type="transmembrane region" description="Helical" evidence="8">
    <location>
        <begin position="50"/>
        <end position="69"/>
    </location>
</feature>
<keyword evidence="8" id="KW-1133">Transmembrane helix</keyword>
<evidence type="ECO:0000259" key="10">
    <source>
        <dbReference type="Pfam" id="PF07568"/>
    </source>
</evidence>
<evidence type="ECO:0000256" key="2">
    <source>
        <dbReference type="ARBA" id="ARBA00012438"/>
    </source>
</evidence>
<name>A0AB73LUW9_9LEPT</name>
<dbReference type="Gene3D" id="3.30.450.20">
    <property type="entry name" value="PAS domain"/>
    <property type="match status" value="1"/>
</dbReference>
<evidence type="ECO:0000256" key="8">
    <source>
        <dbReference type="SAM" id="Phobius"/>
    </source>
</evidence>
<evidence type="ECO:0000256" key="7">
    <source>
        <dbReference type="ARBA" id="ARBA00022840"/>
    </source>
</evidence>
<dbReference type="RefSeq" id="WP_004469085.1">
    <property type="nucleotide sequence ID" value="NZ_CP028370.1"/>
</dbReference>
<evidence type="ECO:0000256" key="5">
    <source>
        <dbReference type="ARBA" id="ARBA00022741"/>
    </source>
</evidence>
<keyword evidence="3" id="KW-0597">Phosphoprotein</keyword>
<feature type="transmembrane region" description="Helical" evidence="8">
    <location>
        <begin position="21"/>
        <end position="44"/>
    </location>
</feature>
<accession>A0AB73LUW9</accession>
<dbReference type="GO" id="GO:0005524">
    <property type="term" value="F:ATP binding"/>
    <property type="evidence" value="ECO:0007669"/>
    <property type="project" value="UniProtKB-KW"/>
</dbReference>
<feature type="domain" description="Histidine kinase/HSP90-like ATPase" evidence="9">
    <location>
        <begin position="285"/>
        <end position="331"/>
    </location>
</feature>
<evidence type="ECO:0000313" key="12">
    <source>
        <dbReference type="Proteomes" id="UP000189337"/>
    </source>
</evidence>
<dbReference type="Proteomes" id="UP000189337">
    <property type="component" value="Unassembled WGS sequence"/>
</dbReference>
<dbReference type="InterPro" id="IPR011495">
    <property type="entry name" value="Sig_transdc_His_kin_sub2_dim/P"/>
</dbReference>
<evidence type="ECO:0000259" key="9">
    <source>
        <dbReference type="Pfam" id="PF02518"/>
    </source>
</evidence>
<dbReference type="Pfam" id="PF02518">
    <property type="entry name" value="HATPase_c"/>
    <property type="match status" value="1"/>
</dbReference>
<evidence type="ECO:0000256" key="1">
    <source>
        <dbReference type="ARBA" id="ARBA00000085"/>
    </source>
</evidence>
<keyword evidence="8" id="KW-0472">Membrane</keyword>
<keyword evidence="7" id="KW-0067">ATP-binding</keyword>
<comment type="catalytic activity">
    <reaction evidence="1">
        <text>ATP + protein L-histidine = ADP + protein N-phospho-L-histidine.</text>
        <dbReference type="EC" id="2.7.13.3"/>
    </reaction>
</comment>
<feature type="domain" description="Signal transduction histidine kinase subgroup 2 dimerisation and phosphoacceptor" evidence="10">
    <location>
        <begin position="185"/>
        <end position="258"/>
    </location>
</feature>
<feature type="transmembrane region" description="Helical" evidence="8">
    <location>
        <begin position="100"/>
        <end position="116"/>
    </location>
</feature>
<comment type="caution">
    <text evidence="11">The sequence shown here is derived from an EMBL/GenBank/DDBJ whole genome shotgun (WGS) entry which is preliminary data.</text>
</comment>
<dbReference type="Pfam" id="PF07568">
    <property type="entry name" value="HisKA_2"/>
    <property type="match status" value="1"/>
</dbReference>
<organism evidence="11 12">
    <name type="scientific">Leptospira santarosai</name>
    <dbReference type="NCBI Taxonomy" id="28183"/>
    <lineage>
        <taxon>Bacteria</taxon>
        <taxon>Pseudomonadati</taxon>
        <taxon>Spirochaetota</taxon>
        <taxon>Spirochaetia</taxon>
        <taxon>Leptospirales</taxon>
        <taxon>Leptospiraceae</taxon>
        <taxon>Leptospira</taxon>
    </lineage>
</organism>
<sequence length="370" mass="42617">MELKRRFQNIYADEDYILKVRAWYLFLFNLASVFMNSVALAMFLYKNVQFLPASFLIFFFASMLSIVLLWRGFFHFALTATFASGIWTILGGLFLGNPNGNLLLAFPLVVIQFLLFTRIRITIYASIAFLLVMLAYFWVQDRNGTLVLSFAIDSVLIYVLFTITSLLTVQILNAYIEEKNELIKEIHHRVRNNLQVLCGLADLHRNKEENSKNVLFEFQNRILTMSEVHNFMYKADNYHRIEFSGVMDKIIENVRKKYEDSTAKIVNVSEKILLPIETAIPCAMILNELLNNCLMHAFKDSKDPKIEVKLFKSKNRYTLSVKDNGVGIPNSVDLKKAQTTGFTLIYILSQQIRGNLAFASDRGLTSTLEF</sequence>
<dbReference type="EMBL" id="MTSU01000004">
    <property type="protein sequence ID" value="ONF93732.1"/>
    <property type="molecule type" value="Genomic_DNA"/>
</dbReference>
<feature type="transmembrane region" description="Helical" evidence="8">
    <location>
        <begin position="76"/>
        <end position="94"/>
    </location>
</feature>
<keyword evidence="4" id="KW-0808">Transferase</keyword>
<feature type="transmembrane region" description="Helical" evidence="8">
    <location>
        <begin position="121"/>
        <end position="139"/>
    </location>
</feature>
<dbReference type="EC" id="2.7.13.3" evidence="2"/>
<protein>
    <recommendedName>
        <fullName evidence="2">histidine kinase</fullName>
        <ecNumber evidence="2">2.7.13.3</ecNumber>
    </recommendedName>
</protein>
<evidence type="ECO:0000256" key="3">
    <source>
        <dbReference type="ARBA" id="ARBA00022553"/>
    </source>
</evidence>
<dbReference type="Gene3D" id="3.30.565.10">
    <property type="entry name" value="Histidine kinase-like ATPase, C-terminal domain"/>
    <property type="match status" value="1"/>
</dbReference>
<keyword evidence="6 11" id="KW-0418">Kinase</keyword>
<proteinExistence type="predicted"/>
<dbReference type="GO" id="GO:0004673">
    <property type="term" value="F:protein histidine kinase activity"/>
    <property type="evidence" value="ECO:0007669"/>
    <property type="project" value="UniProtKB-EC"/>
</dbReference>
<evidence type="ECO:0000256" key="4">
    <source>
        <dbReference type="ARBA" id="ARBA00022679"/>
    </source>
</evidence>
<feature type="transmembrane region" description="Helical" evidence="8">
    <location>
        <begin position="155"/>
        <end position="176"/>
    </location>
</feature>
<evidence type="ECO:0000313" key="11">
    <source>
        <dbReference type="EMBL" id="ONF93732.1"/>
    </source>
</evidence>
<dbReference type="PANTHER" id="PTHR41523:SF8">
    <property type="entry name" value="ETHYLENE RESPONSE SENSOR PROTEIN"/>
    <property type="match status" value="1"/>
</dbReference>
<dbReference type="PANTHER" id="PTHR41523">
    <property type="entry name" value="TWO-COMPONENT SYSTEM SENSOR PROTEIN"/>
    <property type="match status" value="1"/>
</dbReference>
<keyword evidence="8" id="KW-0812">Transmembrane</keyword>
<evidence type="ECO:0000256" key="6">
    <source>
        <dbReference type="ARBA" id="ARBA00022777"/>
    </source>
</evidence>
<dbReference type="InterPro" id="IPR036890">
    <property type="entry name" value="HATPase_C_sf"/>
</dbReference>
<dbReference type="SUPFAM" id="SSF55874">
    <property type="entry name" value="ATPase domain of HSP90 chaperone/DNA topoisomerase II/histidine kinase"/>
    <property type="match status" value="1"/>
</dbReference>
<dbReference type="InterPro" id="IPR003594">
    <property type="entry name" value="HATPase_dom"/>
</dbReference>